<dbReference type="InterPro" id="IPR039537">
    <property type="entry name" value="Retrotran_Ty1/copia-like"/>
</dbReference>
<evidence type="ECO:0000256" key="1">
    <source>
        <dbReference type="ARBA" id="ARBA00022723"/>
    </source>
</evidence>
<evidence type="ECO:0000313" key="5">
    <source>
        <dbReference type="EMBL" id="GJS92798.1"/>
    </source>
</evidence>
<keyword evidence="1" id="KW-0479">Metal-binding</keyword>
<dbReference type="InterPro" id="IPR012337">
    <property type="entry name" value="RNaseH-like_sf"/>
</dbReference>
<reference evidence="5" key="1">
    <citation type="journal article" date="2022" name="Int. J. Mol. Sci.">
        <title>Draft Genome of Tanacetum Coccineum: Genomic Comparison of Closely Related Tanacetum-Family Plants.</title>
        <authorList>
            <person name="Yamashiro T."/>
            <person name="Shiraishi A."/>
            <person name="Nakayama K."/>
            <person name="Satake H."/>
        </authorList>
    </citation>
    <scope>NUCLEOTIDE SEQUENCE</scope>
</reference>
<dbReference type="PANTHER" id="PTHR42648:SF32">
    <property type="entry name" value="RIBONUCLEASE H-LIKE DOMAIN, GAG-PRE-INTEGRASE DOMAIN PROTEIN-RELATED"/>
    <property type="match status" value="1"/>
</dbReference>
<dbReference type="SUPFAM" id="SSF53098">
    <property type="entry name" value="Ribonuclease H-like"/>
    <property type="match status" value="1"/>
</dbReference>
<evidence type="ECO:0000256" key="2">
    <source>
        <dbReference type="ARBA" id="ARBA00022801"/>
    </source>
</evidence>
<dbReference type="InterPro" id="IPR057670">
    <property type="entry name" value="SH3_retrovirus"/>
</dbReference>
<keyword evidence="6" id="KW-1185">Reference proteome</keyword>
<feature type="domain" description="Retroviral polymerase SH3-like" evidence="4">
    <location>
        <begin position="555"/>
        <end position="611"/>
    </location>
</feature>
<feature type="domain" description="Reverse transcriptase Ty1/copia-type" evidence="3">
    <location>
        <begin position="674"/>
        <end position="833"/>
    </location>
</feature>
<name>A0ABQ4ZVP0_9ASTR</name>
<proteinExistence type="predicted"/>
<dbReference type="Proteomes" id="UP001151760">
    <property type="component" value="Unassembled WGS sequence"/>
</dbReference>
<dbReference type="EMBL" id="BQNB010011608">
    <property type="protein sequence ID" value="GJS92798.1"/>
    <property type="molecule type" value="Genomic_DNA"/>
</dbReference>
<organism evidence="5 6">
    <name type="scientific">Tanacetum coccineum</name>
    <dbReference type="NCBI Taxonomy" id="301880"/>
    <lineage>
        <taxon>Eukaryota</taxon>
        <taxon>Viridiplantae</taxon>
        <taxon>Streptophyta</taxon>
        <taxon>Embryophyta</taxon>
        <taxon>Tracheophyta</taxon>
        <taxon>Spermatophyta</taxon>
        <taxon>Magnoliopsida</taxon>
        <taxon>eudicotyledons</taxon>
        <taxon>Gunneridae</taxon>
        <taxon>Pentapetalae</taxon>
        <taxon>asterids</taxon>
        <taxon>campanulids</taxon>
        <taxon>Asterales</taxon>
        <taxon>Asteraceae</taxon>
        <taxon>Asteroideae</taxon>
        <taxon>Anthemideae</taxon>
        <taxon>Anthemidinae</taxon>
        <taxon>Tanacetum</taxon>
    </lineage>
</organism>
<dbReference type="PANTHER" id="PTHR42648">
    <property type="entry name" value="TRANSPOSASE, PUTATIVE-RELATED"/>
    <property type="match status" value="1"/>
</dbReference>
<evidence type="ECO:0000313" key="6">
    <source>
        <dbReference type="Proteomes" id="UP001151760"/>
    </source>
</evidence>
<dbReference type="Pfam" id="PF07727">
    <property type="entry name" value="RVT_2"/>
    <property type="match status" value="1"/>
</dbReference>
<dbReference type="InterPro" id="IPR013103">
    <property type="entry name" value="RVT_2"/>
</dbReference>
<dbReference type="CDD" id="cd09272">
    <property type="entry name" value="RNase_HI_RT_Ty1"/>
    <property type="match status" value="1"/>
</dbReference>
<comment type="caution">
    <text evidence="5">The sequence shown here is derived from an EMBL/GenBank/DDBJ whole genome shotgun (WGS) entry which is preliminary data.</text>
</comment>
<accession>A0ABQ4ZVP0</accession>
<evidence type="ECO:0000259" key="4">
    <source>
        <dbReference type="Pfam" id="PF25597"/>
    </source>
</evidence>
<gene>
    <name evidence="5" type="ORF">Tco_0799766</name>
</gene>
<sequence>MVLEKKVNIKPINYAVLNQLSKDFGKRFVPQTELSAKQDFWLKSSLSSEEPSTSSTPVKTNVPKELPKVSLVNTSLKQLKYHLAGFDKVVKERTTPTAITEGTWGFEHTKEVFVNEIIPFLKTLKDTFNNFDQCLLNEITEVQTVFNQMEQAVEQRLETKSSEIQKKQVLNENDRLLEQIISHDIVNIVVNSFVDINDSVNVNVNSIEMCNKCLELEVELIKQHNMVDQEIYNKLSKSYSKLKQHCISLELAMQLNVEIFQKNNTYVNQIEPTFDQLFELNNLKADLQAKDTTIEKLKANIKRMYKLDPVTLDPKDKNNREANIYYPKHTMEQAAILREIMIQELLGYVKDTCLDIHKPSKKLVTVMPINKKKTVSSMFDARHELCFLEFVSDMNVCSKSKSVKKAKKKEEWKLIGKVITATNEVPLREPIPLEVVAQKLVETKVYTRRPKFLASKDEAPDFIIKFLKMIQVRFNATVRNIRTDNGTERDRTLIEAARTMLIYAKAPLFLWAKAVATACYTQNRSIIRLRHGKNPYELLHDRKPDLSYLYVFGALCYPTNDSENLGKLQAKSDIGIFIGYAPKKKAYCIYNRHTQKIIETIHVDFNELTAMASEQSSLEPTLHEMTPATPTNVASPLHAVEAPAPVKSTGTPSLILVDQDAPSPKELNEFELLEVWELVSRPDKVMVITLKLIYKVKLDELGGILKNKARLVAHEYRQEEGIDFEESFALVARLEAIRIFLAFAAHMNMIVYQMDVKTTFLNGILREDVYVSQPDGFVDPNNPNHVYRLKKALYGLKQAPRAWYNLLSSFLLSQEFSKGMVNPTLFIGRGGKDILLDYKFHRVLEASFETKLESIKKYGIESCDPVDTLMMEKSKLDKDPQGKVVDPTHYRGMVGTLMYLTSSRPHLVYVVCMCARAIALCYNNVQYSRSKHIDIRYHFIKEQVENEVFELYFVRTEYQLADIFTKDLGRERIEFLIDKLGMRSFTPETLKELADEPEE</sequence>
<keyword evidence="2" id="KW-0378">Hydrolase</keyword>
<reference evidence="5" key="2">
    <citation type="submission" date="2022-01" db="EMBL/GenBank/DDBJ databases">
        <authorList>
            <person name="Yamashiro T."/>
            <person name="Shiraishi A."/>
            <person name="Satake H."/>
            <person name="Nakayama K."/>
        </authorList>
    </citation>
    <scope>NUCLEOTIDE SEQUENCE</scope>
</reference>
<evidence type="ECO:0000259" key="3">
    <source>
        <dbReference type="Pfam" id="PF07727"/>
    </source>
</evidence>
<dbReference type="Pfam" id="PF25597">
    <property type="entry name" value="SH3_retrovirus"/>
    <property type="match status" value="1"/>
</dbReference>
<protein>
    <submittedName>
        <fullName evidence="5">Retrovirus-related pol polyprotein from transposon TNT 1-94</fullName>
    </submittedName>
</protein>